<gene>
    <name evidence="3" type="ORF">MVEN_01383000</name>
</gene>
<protein>
    <submittedName>
        <fullName evidence="3">Uncharacterized protein</fullName>
    </submittedName>
</protein>
<feature type="compositionally biased region" description="Acidic residues" evidence="2">
    <location>
        <begin position="174"/>
        <end position="189"/>
    </location>
</feature>
<evidence type="ECO:0000313" key="4">
    <source>
        <dbReference type="Proteomes" id="UP000620124"/>
    </source>
</evidence>
<dbReference type="AlphaFoldDB" id="A0A8H6XUZ7"/>
<proteinExistence type="predicted"/>
<dbReference type="Proteomes" id="UP000620124">
    <property type="component" value="Unassembled WGS sequence"/>
</dbReference>
<feature type="compositionally biased region" description="Basic and acidic residues" evidence="2">
    <location>
        <begin position="149"/>
        <end position="160"/>
    </location>
</feature>
<dbReference type="OrthoDB" id="3060861at2759"/>
<name>A0A8H6XUZ7_9AGAR</name>
<feature type="region of interest" description="Disordered" evidence="2">
    <location>
        <begin position="1"/>
        <end position="25"/>
    </location>
</feature>
<evidence type="ECO:0000256" key="1">
    <source>
        <dbReference type="SAM" id="Coils"/>
    </source>
</evidence>
<evidence type="ECO:0000313" key="3">
    <source>
        <dbReference type="EMBL" id="KAF7348648.1"/>
    </source>
</evidence>
<evidence type="ECO:0000256" key="2">
    <source>
        <dbReference type="SAM" id="MobiDB-lite"/>
    </source>
</evidence>
<sequence length="365" mass="38831">MMSRTRLPSTPPTPTQGGSSHFQATNAGLSQASPTLSLHSSVGMHTPPQGHAPYPTMGPQFPVHWYHPSLSRPSYPLGMGNHVIPPFAGLYQISQTNPSPSTISSSDVFTSVGQPLDPPVVNANLNATPSNIDPTLLTTASDVDISKPNEEASTSEHEETSQVENQSDGKDSDAGDDSGGEDSGGEDSDPGPPTQRQRVTVKNPKYGYVAGAMKGVNQMQILRPRELPKIHKDPTRRFNVLMPEIIARCERLGAETGCWLMLAGAHKGSGAQELHYTSPALRADAPEATTKVLNDFRLLIGGLKKARRAAAVSMGIALTEAEAAKAAAEDKAKRMEMELAEQRALIAQLRSDSAASQNLSAENGE</sequence>
<accession>A0A8H6XUZ7</accession>
<keyword evidence="1" id="KW-0175">Coiled coil</keyword>
<reference evidence="3" key="1">
    <citation type="submission" date="2020-05" db="EMBL/GenBank/DDBJ databases">
        <title>Mycena genomes resolve the evolution of fungal bioluminescence.</title>
        <authorList>
            <person name="Tsai I.J."/>
        </authorList>
    </citation>
    <scope>NUCLEOTIDE SEQUENCE</scope>
    <source>
        <strain evidence="3">CCC161011</strain>
    </source>
</reference>
<dbReference type="EMBL" id="JACAZI010000011">
    <property type="protein sequence ID" value="KAF7348648.1"/>
    <property type="molecule type" value="Genomic_DNA"/>
</dbReference>
<keyword evidence="4" id="KW-1185">Reference proteome</keyword>
<feature type="region of interest" description="Disordered" evidence="2">
    <location>
        <begin position="149"/>
        <end position="202"/>
    </location>
</feature>
<feature type="coiled-coil region" evidence="1">
    <location>
        <begin position="318"/>
        <end position="352"/>
    </location>
</feature>
<comment type="caution">
    <text evidence="3">The sequence shown here is derived from an EMBL/GenBank/DDBJ whole genome shotgun (WGS) entry which is preliminary data.</text>
</comment>
<organism evidence="3 4">
    <name type="scientific">Mycena venus</name>
    <dbReference type="NCBI Taxonomy" id="2733690"/>
    <lineage>
        <taxon>Eukaryota</taxon>
        <taxon>Fungi</taxon>
        <taxon>Dikarya</taxon>
        <taxon>Basidiomycota</taxon>
        <taxon>Agaricomycotina</taxon>
        <taxon>Agaricomycetes</taxon>
        <taxon>Agaricomycetidae</taxon>
        <taxon>Agaricales</taxon>
        <taxon>Marasmiineae</taxon>
        <taxon>Mycenaceae</taxon>
        <taxon>Mycena</taxon>
    </lineage>
</organism>